<keyword evidence="4" id="KW-1185">Reference proteome</keyword>
<dbReference type="RefSeq" id="WP_110672851.1">
    <property type="nucleotide sequence ID" value="NZ_PYBW01000134.1"/>
</dbReference>
<evidence type="ECO:0000313" key="4">
    <source>
        <dbReference type="Proteomes" id="UP000248039"/>
    </source>
</evidence>
<dbReference type="NCBIfam" id="TIGR03083">
    <property type="entry name" value="maleylpyruvate isomerase family mycothiol-dependent enzyme"/>
    <property type="match status" value="1"/>
</dbReference>
<dbReference type="AlphaFoldDB" id="A0A2V4MUE5"/>
<accession>A0A2V4MUE5</accession>
<evidence type="ECO:0008006" key="5">
    <source>
        <dbReference type="Google" id="ProtNLM"/>
    </source>
</evidence>
<dbReference type="OrthoDB" id="8481083at2"/>
<dbReference type="SUPFAM" id="SSF109854">
    <property type="entry name" value="DinB/YfiT-like putative metalloenzymes"/>
    <property type="match status" value="1"/>
</dbReference>
<evidence type="ECO:0000259" key="2">
    <source>
        <dbReference type="Pfam" id="PF17844"/>
    </source>
</evidence>
<feature type="domain" description="Bacterial SCP orthologue" evidence="2">
    <location>
        <begin position="185"/>
        <end position="277"/>
    </location>
</feature>
<dbReference type="InterPro" id="IPR034660">
    <property type="entry name" value="DinB/YfiT-like"/>
</dbReference>
<dbReference type="Gene3D" id="3.30.1050.40">
    <property type="match status" value="1"/>
</dbReference>
<evidence type="ECO:0000259" key="1">
    <source>
        <dbReference type="Pfam" id="PF11716"/>
    </source>
</evidence>
<dbReference type="InterPro" id="IPR041629">
    <property type="entry name" value="SCP_3"/>
</dbReference>
<feature type="domain" description="Mycothiol-dependent maleylpyruvate isomerase metal-binding" evidence="1">
    <location>
        <begin position="28"/>
        <end position="174"/>
    </location>
</feature>
<organism evidence="3 4">
    <name type="scientific">Streptomyces tateyamensis</name>
    <dbReference type="NCBI Taxonomy" id="565073"/>
    <lineage>
        <taxon>Bacteria</taxon>
        <taxon>Bacillati</taxon>
        <taxon>Actinomycetota</taxon>
        <taxon>Actinomycetes</taxon>
        <taxon>Kitasatosporales</taxon>
        <taxon>Streptomycetaceae</taxon>
        <taxon>Streptomyces</taxon>
    </lineage>
</organism>
<dbReference type="InterPro" id="IPR017517">
    <property type="entry name" value="Maleyloyr_isom"/>
</dbReference>
<comment type="caution">
    <text evidence="3">The sequence shown here is derived from an EMBL/GenBank/DDBJ whole genome shotgun (WGS) entry which is preliminary data.</text>
</comment>
<sequence length="279" mass="29256">MANTAARKARSYDPAKVRAALAAQTDALRTVVRGLCADPAAEELLAGPTRLGEWTVRELVAHLALQLAWAPAHLADPVEGRAALDLAGWVGGVGSLAELLDAGTRQYGAQAFAGPPAEVAAGFDAAADALLALLAGPEVRDERRRFEIRLGSMTLTDFLITRLVEAVVHADDLAAALGPAEFPHDRFALATVCRLLADAFAARVPGGAVELRVPPFAVVQAVPGPRHTRGTPPNVVEAAPLDWIRLATGRVGWAELADGPRLTASGERSDLSGYLPVLR</sequence>
<dbReference type="InterPro" id="IPR024344">
    <property type="entry name" value="MDMPI_metal-binding"/>
</dbReference>
<proteinExistence type="predicted"/>
<protein>
    <recommendedName>
        <fullName evidence="5">Maleylpyruvate isomerase family mycothiol-dependent enzyme</fullName>
    </recommendedName>
</protein>
<name>A0A2V4MUE5_9ACTN</name>
<dbReference type="Pfam" id="PF17844">
    <property type="entry name" value="SCP_3"/>
    <property type="match status" value="1"/>
</dbReference>
<dbReference type="Proteomes" id="UP000248039">
    <property type="component" value="Unassembled WGS sequence"/>
</dbReference>
<dbReference type="EMBL" id="PYBW01000134">
    <property type="protein sequence ID" value="PYC68700.1"/>
    <property type="molecule type" value="Genomic_DNA"/>
</dbReference>
<dbReference type="GO" id="GO:0046872">
    <property type="term" value="F:metal ion binding"/>
    <property type="evidence" value="ECO:0007669"/>
    <property type="project" value="InterPro"/>
</dbReference>
<reference evidence="3 4" key="1">
    <citation type="submission" date="2018-03" db="EMBL/GenBank/DDBJ databases">
        <title>Bioinformatic expansion and discovery of thiopeptide antibiotics.</title>
        <authorList>
            <person name="Schwalen C.J."/>
            <person name="Hudson G.A."/>
            <person name="Mitchell D.A."/>
        </authorList>
    </citation>
    <scope>NUCLEOTIDE SEQUENCE [LARGE SCALE GENOMIC DNA]</scope>
    <source>
        <strain evidence="3 4">ATCC 21389</strain>
    </source>
</reference>
<dbReference type="Pfam" id="PF11716">
    <property type="entry name" value="MDMPI_N"/>
    <property type="match status" value="1"/>
</dbReference>
<gene>
    <name evidence="3" type="ORF">C7C46_28720</name>
</gene>
<evidence type="ECO:0000313" key="3">
    <source>
        <dbReference type="EMBL" id="PYC68700.1"/>
    </source>
</evidence>